<evidence type="ECO:0000313" key="8">
    <source>
        <dbReference type="EMBL" id="SAK16568.1"/>
    </source>
</evidence>
<keyword evidence="3" id="KW-0813">Transport</keyword>
<proteinExistence type="inferred from homology"/>
<dbReference type="NCBIfam" id="NF008063">
    <property type="entry name" value="PRK10797.1"/>
    <property type="match status" value="1"/>
</dbReference>
<dbReference type="PANTHER" id="PTHR30085">
    <property type="entry name" value="AMINO ACID ABC TRANSPORTER PERMEASE"/>
    <property type="match status" value="1"/>
</dbReference>
<dbReference type="FunFam" id="3.40.190.10:FF:000052">
    <property type="entry name" value="Amino acid ABC transporter substrate-binding protein"/>
    <property type="match status" value="1"/>
</dbReference>
<comment type="caution">
    <text evidence="8">The sequence shown here is derived from an EMBL/GenBank/DDBJ whole genome shotgun (WGS) entry which is preliminary data.</text>
</comment>
<dbReference type="GO" id="GO:0042597">
    <property type="term" value="C:periplasmic space"/>
    <property type="evidence" value="ECO:0007669"/>
    <property type="project" value="UniProtKB-SubCell"/>
</dbReference>
<dbReference type="SMART" id="SM00062">
    <property type="entry name" value="PBPb"/>
    <property type="match status" value="1"/>
</dbReference>
<dbReference type="GO" id="GO:0006865">
    <property type="term" value="P:amino acid transport"/>
    <property type="evidence" value="ECO:0007669"/>
    <property type="project" value="UniProtKB-KW"/>
</dbReference>
<dbReference type="EMBL" id="FKJW01000003">
    <property type="protein sequence ID" value="SAK16568.1"/>
    <property type="molecule type" value="Genomic_DNA"/>
</dbReference>
<organism evidence="8 9">
    <name type="scientific">Burkholderia multivorans</name>
    <dbReference type="NCBI Taxonomy" id="87883"/>
    <lineage>
        <taxon>Bacteria</taxon>
        <taxon>Pseudomonadati</taxon>
        <taxon>Pseudomonadota</taxon>
        <taxon>Betaproteobacteria</taxon>
        <taxon>Burkholderiales</taxon>
        <taxon>Burkholderiaceae</taxon>
        <taxon>Burkholderia</taxon>
        <taxon>Burkholderia cepacia complex</taxon>
    </lineage>
</organism>
<comment type="similarity">
    <text evidence="2">Belongs to the bacterial solute-binding protein 3 family.</text>
</comment>
<evidence type="ECO:0000256" key="2">
    <source>
        <dbReference type="ARBA" id="ARBA00010333"/>
    </source>
</evidence>
<dbReference type="Proteomes" id="UP000196218">
    <property type="component" value="Unassembled WGS sequence"/>
</dbReference>
<sequence length="338" mass="37124">MSGAGRRLGPRHHGFNICCNYFVFGNIRITLRLQRPAMNFPSRLTALLVTAGALAAGTAHAAEPLSGTLEKIRQTNLISIGHRETSVPFSYVDASGKVIGFSQDLCDRVIAAVKARTGKPDLQVRFIPVTSQNRIPLVQNGTVDLECGVTTNLAARHAQVAFSTTFFVATTRLLTRTQSGIRDFPDLAGKTVVTNQGTTSERLLRKMNEEKKMNMQIISAKDYGEGRLTLESGRAAAYMMDDVLLAGVRQLAAKPADWRIVGTPQSSEAYGFMLRKDDPQFKALVDGVLVQLMKRGEIDALYDKWFMKPVPPKGLSFDFPMSDVIKARYASPNDLALE</sequence>
<dbReference type="InterPro" id="IPR051455">
    <property type="entry name" value="Bact_solute-bind_prot3"/>
</dbReference>
<evidence type="ECO:0000256" key="4">
    <source>
        <dbReference type="ARBA" id="ARBA00022729"/>
    </source>
</evidence>
<feature type="domain" description="Solute-binding protein family 3/N-terminal" evidence="7">
    <location>
        <begin position="77"/>
        <end position="309"/>
    </location>
</feature>
<keyword evidence="6" id="KW-0029">Amino-acid transport</keyword>
<evidence type="ECO:0000313" key="9">
    <source>
        <dbReference type="Proteomes" id="UP000196218"/>
    </source>
</evidence>
<evidence type="ECO:0000259" key="7">
    <source>
        <dbReference type="SMART" id="SM00062"/>
    </source>
</evidence>
<evidence type="ECO:0000256" key="1">
    <source>
        <dbReference type="ARBA" id="ARBA00004418"/>
    </source>
</evidence>
<evidence type="ECO:0000256" key="6">
    <source>
        <dbReference type="ARBA" id="ARBA00022970"/>
    </source>
</evidence>
<dbReference type="SUPFAM" id="SSF53850">
    <property type="entry name" value="Periplasmic binding protein-like II"/>
    <property type="match status" value="1"/>
</dbReference>
<dbReference type="AlphaFoldDB" id="A0ABD7LH21"/>
<accession>A0ABD7LH21</accession>
<dbReference type="Gene3D" id="3.40.190.10">
    <property type="entry name" value="Periplasmic binding protein-like II"/>
    <property type="match status" value="2"/>
</dbReference>
<evidence type="ECO:0000256" key="5">
    <source>
        <dbReference type="ARBA" id="ARBA00022764"/>
    </source>
</evidence>
<dbReference type="InterPro" id="IPR001638">
    <property type="entry name" value="Solute-binding_3/MltF_N"/>
</dbReference>
<comment type="subcellular location">
    <subcellularLocation>
        <location evidence="1">Periplasm</location>
    </subcellularLocation>
</comment>
<evidence type="ECO:0000256" key="3">
    <source>
        <dbReference type="ARBA" id="ARBA00022448"/>
    </source>
</evidence>
<reference evidence="8 9" key="1">
    <citation type="submission" date="2016-04" db="EMBL/GenBank/DDBJ databases">
        <authorList>
            <person name="Peeters C."/>
        </authorList>
    </citation>
    <scope>NUCLEOTIDE SEQUENCE [LARGE SCALE GENOMIC DNA]</scope>
    <source>
        <strain evidence="8">LMG 29311</strain>
    </source>
</reference>
<protein>
    <submittedName>
        <fullName evidence="8">Extracellular solute-binding protein</fullName>
    </submittedName>
</protein>
<dbReference type="CDD" id="cd13688">
    <property type="entry name" value="PBP2_GltI_DEBP"/>
    <property type="match status" value="1"/>
</dbReference>
<keyword evidence="5" id="KW-0574">Periplasm</keyword>
<dbReference type="Pfam" id="PF00497">
    <property type="entry name" value="SBP_bac_3"/>
    <property type="match status" value="1"/>
</dbReference>
<gene>
    <name evidence="8" type="ORF">UA18_01591</name>
</gene>
<name>A0ABD7LH21_9BURK</name>
<keyword evidence="4" id="KW-0732">Signal</keyword>
<dbReference type="PANTHER" id="PTHR30085:SF2">
    <property type="entry name" value="GLUTAMATE_ASPARTATE IMPORT SOLUTE-BINDING PROTEIN"/>
    <property type="match status" value="1"/>
</dbReference>